<proteinExistence type="inferred from homology"/>
<dbReference type="EMBL" id="QGNW01002589">
    <property type="protein sequence ID" value="RVW16361.1"/>
    <property type="molecule type" value="Genomic_DNA"/>
</dbReference>
<dbReference type="Proteomes" id="UP000288805">
    <property type="component" value="Unassembled WGS sequence"/>
</dbReference>
<evidence type="ECO:0000256" key="1">
    <source>
        <dbReference type="ARBA" id="ARBA00005437"/>
    </source>
</evidence>
<evidence type="ECO:0000256" key="2">
    <source>
        <dbReference type="SAM" id="MobiDB-lite"/>
    </source>
</evidence>
<evidence type="ECO:0000313" key="5">
    <source>
        <dbReference type="Proteomes" id="UP000288805"/>
    </source>
</evidence>
<dbReference type="OrthoDB" id="652749at2759"/>
<reference evidence="4 5" key="1">
    <citation type="journal article" date="2018" name="PLoS Genet.">
        <title>Population sequencing reveals clonal diversity and ancestral inbreeding in the grapevine cultivar Chardonnay.</title>
        <authorList>
            <person name="Roach M.J."/>
            <person name="Johnson D.L."/>
            <person name="Bohlmann J."/>
            <person name="van Vuuren H.J."/>
            <person name="Jones S.J."/>
            <person name="Pretorius I.S."/>
            <person name="Schmidt S.A."/>
            <person name="Borneman A.R."/>
        </authorList>
    </citation>
    <scope>NUCLEOTIDE SEQUENCE [LARGE SCALE GENOMIC DNA]</scope>
    <source>
        <strain evidence="5">cv. Chardonnay</strain>
        <strain evidence="4">I10V1</strain>
        <tissue evidence="4">Leaf</tissue>
    </source>
</reference>
<protein>
    <submittedName>
        <fullName evidence="4">Protein LURP-one-related 4</fullName>
    </submittedName>
</protein>
<dbReference type="SUPFAM" id="SSF54518">
    <property type="entry name" value="Tubby C-terminal domain-like"/>
    <property type="match status" value="1"/>
</dbReference>
<comment type="caution">
    <text evidence="4">The sequence shown here is derived from an EMBL/GenBank/DDBJ whole genome shotgun (WGS) entry which is preliminary data.</text>
</comment>
<accession>A0A438JJH8</accession>
<dbReference type="Pfam" id="PF04525">
    <property type="entry name" value="LOR"/>
    <property type="match status" value="1"/>
</dbReference>
<dbReference type="EMBL" id="QGNW01000039">
    <property type="protein sequence ID" value="RVX09108.1"/>
    <property type="molecule type" value="Genomic_DNA"/>
</dbReference>
<dbReference type="AlphaFoldDB" id="A0A438JJH8"/>
<feature type="region of interest" description="Disordered" evidence="2">
    <location>
        <begin position="1"/>
        <end position="22"/>
    </location>
</feature>
<dbReference type="PANTHER" id="PTHR31087:SF153">
    <property type="entry name" value="PROTEIN LURP-ONE-RELATED 11"/>
    <property type="match status" value="1"/>
</dbReference>
<organism evidence="4 5">
    <name type="scientific">Vitis vinifera</name>
    <name type="common">Grape</name>
    <dbReference type="NCBI Taxonomy" id="29760"/>
    <lineage>
        <taxon>Eukaryota</taxon>
        <taxon>Viridiplantae</taxon>
        <taxon>Streptophyta</taxon>
        <taxon>Embryophyta</taxon>
        <taxon>Tracheophyta</taxon>
        <taxon>Spermatophyta</taxon>
        <taxon>Magnoliopsida</taxon>
        <taxon>eudicotyledons</taxon>
        <taxon>Gunneridae</taxon>
        <taxon>Pentapetalae</taxon>
        <taxon>rosids</taxon>
        <taxon>Vitales</taxon>
        <taxon>Vitaceae</taxon>
        <taxon>Viteae</taxon>
        <taxon>Vitis</taxon>
    </lineage>
</organism>
<feature type="compositionally biased region" description="Pro residues" evidence="2">
    <location>
        <begin position="11"/>
        <end position="20"/>
    </location>
</feature>
<dbReference type="InterPro" id="IPR007612">
    <property type="entry name" value="LOR"/>
</dbReference>
<dbReference type="Gene3D" id="2.40.160.200">
    <property type="entry name" value="LURP1-related"/>
    <property type="match status" value="1"/>
</dbReference>
<evidence type="ECO:0000313" key="3">
    <source>
        <dbReference type="EMBL" id="RVW16361.1"/>
    </source>
</evidence>
<dbReference type="PANTHER" id="PTHR31087">
    <property type="match status" value="1"/>
</dbReference>
<dbReference type="InterPro" id="IPR025659">
    <property type="entry name" value="Tubby-like_C"/>
</dbReference>
<sequence length="206" mass="22813">MAKVHPQMPAAVPPPPPPPSDSCITSRRETFTLWMKSLVIQGNGYTVFNSDGEIVYRIDNYDKKCSSEVYLMDLQGKVLFTILQRKLHVFGRWEGYKCNGSKADSQKPCFQVRKHCRILGGGSSCEVTVRPNEAQSCYYRIQGLAGKSTFKIVNSEGGVMAEVKQKQTSSGVVLGDDVLNLVVEPHVDHSLVMALVAVCGLIHHRM</sequence>
<name>A0A438JJH8_VITVI</name>
<comment type="similarity">
    <text evidence="1">Belongs to the LOR family.</text>
</comment>
<dbReference type="InterPro" id="IPR038595">
    <property type="entry name" value="LOR_sf"/>
</dbReference>
<evidence type="ECO:0000313" key="4">
    <source>
        <dbReference type="EMBL" id="RVX09108.1"/>
    </source>
</evidence>
<gene>
    <name evidence="4" type="primary">VvCHDp000557_2</name>
    <name evidence="3" type="synonym">VvCHDh001148_5</name>
    <name evidence="4" type="ORF">CK203_013844</name>
    <name evidence="3" type="ORF">CK203_067756</name>
</gene>